<dbReference type="RefSeq" id="WP_073550433.1">
    <property type="nucleotide sequence ID" value="NZ_CAWMVK010000004.1"/>
</dbReference>
<gene>
    <name evidence="1" type="ORF">NIES1031_15545</name>
</gene>
<dbReference type="Proteomes" id="UP000185984">
    <property type="component" value="Unassembled WGS sequence"/>
</dbReference>
<accession>A0A1U7HMD6</accession>
<evidence type="ECO:0008006" key="3">
    <source>
        <dbReference type="Google" id="ProtNLM"/>
    </source>
</evidence>
<dbReference type="PANTHER" id="PTHR34801">
    <property type="entry name" value="EXPRESSED PROTEIN"/>
    <property type="match status" value="1"/>
</dbReference>
<dbReference type="AlphaFoldDB" id="A0A1U7HMD6"/>
<dbReference type="Pfam" id="PF07386">
    <property type="entry name" value="DUF1499"/>
    <property type="match status" value="1"/>
</dbReference>
<evidence type="ECO:0000313" key="1">
    <source>
        <dbReference type="EMBL" id="OKH24708.1"/>
    </source>
</evidence>
<organism evidence="1 2">
    <name type="scientific">Chroogloeocystis siderophila 5.2 s.c.1</name>
    <dbReference type="NCBI Taxonomy" id="247279"/>
    <lineage>
        <taxon>Bacteria</taxon>
        <taxon>Bacillati</taxon>
        <taxon>Cyanobacteriota</taxon>
        <taxon>Cyanophyceae</taxon>
        <taxon>Oscillatoriophycideae</taxon>
        <taxon>Chroococcales</taxon>
        <taxon>Chroococcaceae</taxon>
        <taxon>Chroogloeocystis</taxon>
    </lineage>
</organism>
<dbReference type="PANTHER" id="PTHR34801:SF6">
    <property type="entry name" value="SLL1620 PROTEIN"/>
    <property type="match status" value="1"/>
</dbReference>
<protein>
    <recommendedName>
        <fullName evidence="3">DUF1499 domain-containing protein</fullName>
    </recommendedName>
</protein>
<dbReference type="OrthoDB" id="9793534at2"/>
<keyword evidence="2" id="KW-1185">Reference proteome</keyword>
<dbReference type="EMBL" id="MRCC01000012">
    <property type="protein sequence ID" value="OKH24708.1"/>
    <property type="molecule type" value="Genomic_DNA"/>
</dbReference>
<proteinExistence type="predicted"/>
<name>A0A1U7HMD6_9CHRO</name>
<comment type="caution">
    <text evidence="1">The sequence shown here is derived from an EMBL/GenBank/DDBJ whole genome shotgun (WGS) entry which is preliminary data.</text>
</comment>
<dbReference type="InterPro" id="IPR010865">
    <property type="entry name" value="DUF1499"/>
</dbReference>
<dbReference type="STRING" id="247279.NIES1031_15545"/>
<reference evidence="1 2" key="1">
    <citation type="submission" date="2016-11" db="EMBL/GenBank/DDBJ databases">
        <title>Draft Genome Sequences of Nine Cyanobacterial Strains from Diverse Habitats.</title>
        <authorList>
            <person name="Zhu T."/>
            <person name="Hou S."/>
            <person name="Lu X."/>
            <person name="Hess W.R."/>
        </authorList>
    </citation>
    <scope>NUCLEOTIDE SEQUENCE [LARGE SCALE GENOMIC DNA]</scope>
    <source>
        <strain evidence="1 2">5.2 s.c.1</strain>
    </source>
</reference>
<evidence type="ECO:0000313" key="2">
    <source>
        <dbReference type="Proteomes" id="UP000185984"/>
    </source>
</evidence>
<sequence>MSTVETKSSSVFQRVLFTFIALLFVTICALGTKIAFSGEPQLFAGTRPDNLGVHAGELAPCPKTPNCVSSQSQDTAHQIAPLTYNSTDQEAMARLKTVLQSFRRTKAIAQNENYIYSEFTIPVVGFVDDVEFLLDKDAKVINVRSASRLGEGDLGVNRRRIETIRTKFNASSVVDASD</sequence>